<evidence type="ECO:0000256" key="1">
    <source>
        <dbReference type="ARBA" id="ARBA00004651"/>
    </source>
</evidence>
<evidence type="ECO:0000313" key="10">
    <source>
        <dbReference type="Proteomes" id="UP000181899"/>
    </source>
</evidence>
<dbReference type="InterPro" id="IPR017850">
    <property type="entry name" value="Alkaline_phosphatase_core_sf"/>
</dbReference>
<dbReference type="EMBL" id="FOVK01000002">
    <property type="protein sequence ID" value="SFN57233.1"/>
    <property type="molecule type" value="Genomic_DNA"/>
</dbReference>
<gene>
    <name evidence="9" type="ORF">SAMN04488695_102311</name>
</gene>
<proteinExistence type="predicted"/>
<dbReference type="PANTHER" id="PTHR47371:SF3">
    <property type="entry name" value="PHOSPHOGLYCEROL TRANSFERASE I"/>
    <property type="match status" value="1"/>
</dbReference>
<evidence type="ECO:0000256" key="7">
    <source>
        <dbReference type="SAM" id="Phobius"/>
    </source>
</evidence>
<dbReference type="Pfam" id="PF00884">
    <property type="entry name" value="Sulfatase"/>
    <property type="match status" value="1"/>
</dbReference>
<evidence type="ECO:0000256" key="5">
    <source>
        <dbReference type="ARBA" id="ARBA00022989"/>
    </source>
</evidence>
<dbReference type="SUPFAM" id="SSF53649">
    <property type="entry name" value="Alkaline phosphatase-like"/>
    <property type="match status" value="1"/>
</dbReference>
<evidence type="ECO:0000256" key="2">
    <source>
        <dbReference type="ARBA" id="ARBA00004936"/>
    </source>
</evidence>
<evidence type="ECO:0000259" key="8">
    <source>
        <dbReference type="Pfam" id="PF00884"/>
    </source>
</evidence>
<dbReference type="AlphaFoldDB" id="A0A1I5A4A7"/>
<feature type="transmembrane region" description="Helical" evidence="7">
    <location>
        <begin position="61"/>
        <end position="80"/>
    </location>
</feature>
<dbReference type="Proteomes" id="UP000181899">
    <property type="component" value="Unassembled WGS sequence"/>
</dbReference>
<feature type="domain" description="Sulfatase N-terminal" evidence="8">
    <location>
        <begin position="228"/>
        <end position="427"/>
    </location>
</feature>
<keyword evidence="4 7" id="KW-0812">Transmembrane</keyword>
<accession>A0A1I5A4A7</accession>
<keyword evidence="3" id="KW-1003">Cell membrane</keyword>
<reference evidence="9 10" key="1">
    <citation type="submission" date="2016-10" db="EMBL/GenBank/DDBJ databases">
        <authorList>
            <person name="de Groot N.N."/>
        </authorList>
    </citation>
    <scope>NUCLEOTIDE SEQUENCE [LARGE SCALE GENOMIC DNA]</scope>
    <source>
        <strain evidence="9 10">ML2</strain>
    </source>
</reference>
<evidence type="ECO:0000313" key="9">
    <source>
        <dbReference type="EMBL" id="SFN57233.1"/>
    </source>
</evidence>
<protein>
    <submittedName>
        <fullName evidence="9">Phosphoglycerol transferase</fullName>
    </submittedName>
</protein>
<feature type="transmembrane region" description="Helical" evidence="7">
    <location>
        <begin position="107"/>
        <end position="129"/>
    </location>
</feature>
<keyword evidence="5 7" id="KW-1133">Transmembrane helix</keyword>
<evidence type="ECO:0000256" key="6">
    <source>
        <dbReference type="ARBA" id="ARBA00023136"/>
    </source>
</evidence>
<dbReference type="GO" id="GO:0005886">
    <property type="term" value="C:plasma membrane"/>
    <property type="evidence" value="ECO:0007669"/>
    <property type="project" value="UniProtKB-SubCell"/>
</dbReference>
<keyword evidence="10" id="KW-1185">Reference proteome</keyword>
<sequence length="483" mass="55400">MLVAGYVALILAVGLYRLVEWARLSFSDLTLDQIIFHVKVPLDGADTTMVGSALKYVLTPIGYLLIIILIVHTVHSRILIRSTYRYNLIFSFKLTEKYKKEVTIRILPFRLIKTVALFSALVILLSSFITADKNFNVLSYVKNQYEDSLFIEENYVEPSTNTTFPKEKRNLIYIYLESLENTFSSKSNGGALETDLIEELSALAQENISFSNSDKLGGFEQAVGAGWTMGDLLEKEGYSNNLLIGSDAVFGGRKNFFEQHGNYTIYDYNYAKDKKLIPEDYFVFWGYEDHKLFDIAKIKLSELHQQEEPFNLTMLTVDTHAEDGYLCDLCSHTYDDQYANVISCSSKQIAEFIEWVQKQVFYENTSIVIVGDHLTMDSDFLDDIDPDYQRTIYNAFINSGFEDKDITKKNRQFNTYDIFPTVLATLNVEIKNNRLGLGTNLFSQEETLLEKYGHDMNLELAKNSKYYQENFIYGNGIVESSVE</sequence>
<evidence type="ECO:0000256" key="3">
    <source>
        <dbReference type="ARBA" id="ARBA00022475"/>
    </source>
</evidence>
<keyword evidence="6 7" id="KW-0472">Membrane</keyword>
<keyword evidence="9" id="KW-0808">Transferase</keyword>
<dbReference type="GO" id="GO:0016740">
    <property type="term" value="F:transferase activity"/>
    <property type="evidence" value="ECO:0007669"/>
    <property type="project" value="UniProtKB-KW"/>
</dbReference>
<dbReference type="InterPro" id="IPR000917">
    <property type="entry name" value="Sulfatase_N"/>
</dbReference>
<dbReference type="InterPro" id="IPR050448">
    <property type="entry name" value="OpgB/LTA_synthase_biosynth"/>
</dbReference>
<comment type="subcellular location">
    <subcellularLocation>
        <location evidence="1">Cell membrane</location>
        <topology evidence="1">Multi-pass membrane protein</topology>
    </subcellularLocation>
</comment>
<dbReference type="Gene3D" id="3.40.720.10">
    <property type="entry name" value="Alkaline Phosphatase, subunit A"/>
    <property type="match status" value="1"/>
</dbReference>
<name>A0A1I5A4A7_9CLOT</name>
<evidence type="ECO:0000256" key="4">
    <source>
        <dbReference type="ARBA" id="ARBA00022692"/>
    </source>
</evidence>
<dbReference type="PANTHER" id="PTHR47371">
    <property type="entry name" value="LIPOTEICHOIC ACID SYNTHASE"/>
    <property type="match status" value="1"/>
</dbReference>
<dbReference type="CDD" id="cd16015">
    <property type="entry name" value="LTA_synthase"/>
    <property type="match status" value="1"/>
</dbReference>
<comment type="pathway">
    <text evidence="2">Cell wall biogenesis; lipoteichoic acid biosynthesis.</text>
</comment>
<organism evidence="9 10">
    <name type="scientific">Proteiniclasticum ruminis</name>
    <dbReference type="NCBI Taxonomy" id="398199"/>
    <lineage>
        <taxon>Bacteria</taxon>
        <taxon>Bacillati</taxon>
        <taxon>Bacillota</taxon>
        <taxon>Clostridia</taxon>
        <taxon>Eubacteriales</taxon>
        <taxon>Clostridiaceae</taxon>
        <taxon>Proteiniclasticum</taxon>
    </lineage>
</organism>